<dbReference type="AlphaFoldDB" id="A0A9P6JXE6"/>
<feature type="region of interest" description="Disordered" evidence="1">
    <location>
        <begin position="68"/>
        <end position="89"/>
    </location>
</feature>
<protein>
    <submittedName>
        <fullName evidence="2">Uncharacterized protein</fullName>
    </submittedName>
</protein>
<comment type="caution">
    <text evidence="2">The sequence shown here is derived from an EMBL/GenBank/DDBJ whole genome shotgun (WGS) entry which is preliminary data.</text>
</comment>
<evidence type="ECO:0000313" key="2">
    <source>
        <dbReference type="EMBL" id="KAF9536275.1"/>
    </source>
</evidence>
<feature type="region of interest" description="Disordered" evidence="1">
    <location>
        <begin position="111"/>
        <end position="150"/>
    </location>
</feature>
<organism evidence="2 3">
    <name type="scientific">Mortierella hygrophila</name>
    <dbReference type="NCBI Taxonomy" id="979708"/>
    <lineage>
        <taxon>Eukaryota</taxon>
        <taxon>Fungi</taxon>
        <taxon>Fungi incertae sedis</taxon>
        <taxon>Mucoromycota</taxon>
        <taxon>Mortierellomycotina</taxon>
        <taxon>Mortierellomycetes</taxon>
        <taxon>Mortierellales</taxon>
        <taxon>Mortierellaceae</taxon>
        <taxon>Mortierella</taxon>
    </lineage>
</organism>
<gene>
    <name evidence="2" type="ORF">EC957_011754</name>
</gene>
<sequence length="150" mass="17518">MFASGLLYVALSRVRRHSDIRFLDVPEQVGNDPMDFASVELPGDVTVHVKAIDEKYWRENAAARMPGLGFAERDRGDIPSENSTPAWVDEKALQDEFYLPSDEEGKVDALMEDYDDDFFLEEEEEEEEDEEEEEEEEEEKLIRRYHHRST</sequence>
<name>A0A9P6JXE6_9FUNG</name>
<dbReference type="EMBL" id="JAAAXW010000853">
    <property type="protein sequence ID" value="KAF9536275.1"/>
    <property type="molecule type" value="Genomic_DNA"/>
</dbReference>
<accession>A0A9P6JXE6</accession>
<proteinExistence type="predicted"/>
<keyword evidence="3" id="KW-1185">Reference proteome</keyword>
<reference evidence="2" key="1">
    <citation type="journal article" date="2020" name="Fungal Divers.">
        <title>Resolving the Mortierellaceae phylogeny through synthesis of multi-gene phylogenetics and phylogenomics.</title>
        <authorList>
            <person name="Vandepol N."/>
            <person name="Liber J."/>
            <person name="Desiro A."/>
            <person name="Na H."/>
            <person name="Kennedy M."/>
            <person name="Barry K."/>
            <person name="Grigoriev I.V."/>
            <person name="Miller A.N."/>
            <person name="O'Donnell K."/>
            <person name="Stajich J.E."/>
            <person name="Bonito G."/>
        </authorList>
    </citation>
    <scope>NUCLEOTIDE SEQUENCE</scope>
    <source>
        <strain evidence="2">NRRL 2591</strain>
    </source>
</reference>
<feature type="compositionally biased region" description="Acidic residues" evidence="1">
    <location>
        <begin position="111"/>
        <end position="139"/>
    </location>
</feature>
<evidence type="ECO:0000313" key="3">
    <source>
        <dbReference type="Proteomes" id="UP000723463"/>
    </source>
</evidence>
<dbReference type="Proteomes" id="UP000723463">
    <property type="component" value="Unassembled WGS sequence"/>
</dbReference>
<evidence type="ECO:0000256" key="1">
    <source>
        <dbReference type="SAM" id="MobiDB-lite"/>
    </source>
</evidence>